<organism evidence="2 3">
    <name type="scientific">Lichenicola cladoniae</name>
    <dbReference type="NCBI Taxonomy" id="1484109"/>
    <lineage>
        <taxon>Bacteria</taxon>
        <taxon>Pseudomonadati</taxon>
        <taxon>Pseudomonadota</taxon>
        <taxon>Alphaproteobacteria</taxon>
        <taxon>Acetobacterales</taxon>
        <taxon>Acetobacteraceae</taxon>
        <taxon>Lichenicola</taxon>
    </lineage>
</organism>
<dbReference type="InterPro" id="IPR009956">
    <property type="entry name" value="Post-segregation_anti-tox_CcdA"/>
</dbReference>
<dbReference type="Proteomes" id="UP000500767">
    <property type="component" value="Chromosome"/>
</dbReference>
<dbReference type="Pfam" id="PF07362">
    <property type="entry name" value="CcdA"/>
    <property type="match status" value="1"/>
</dbReference>
<name>A0A6M8HVJ2_9PROT</name>
<gene>
    <name evidence="2" type="ORF">HN018_01760</name>
</gene>
<dbReference type="AlphaFoldDB" id="A0A6M8HVJ2"/>
<dbReference type="EMBL" id="CP053708">
    <property type="protein sequence ID" value="QKE92368.1"/>
    <property type="molecule type" value="Genomic_DNA"/>
</dbReference>
<sequence>MPRSIAPASGSRRATNVTLPETLLREARDLGINLSQACERGLAAEVASLRRQRWLEQNQDAIQSYNEQVAQNGLPLAAYRQF</sequence>
<protein>
    <submittedName>
        <fullName evidence="2">Type II toxin-antitoxin system CcdA family antitoxin</fullName>
    </submittedName>
</protein>
<proteinExistence type="predicted"/>
<dbReference type="KEGG" id="lck:HN018_01760"/>
<evidence type="ECO:0000313" key="2">
    <source>
        <dbReference type="EMBL" id="QKE92368.1"/>
    </source>
</evidence>
<evidence type="ECO:0000313" key="3">
    <source>
        <dbReference type="Proteomes" id="UP000500767"/>
    </source>
</evidence>
<keyword evidence="1" id="KW-1277">Toxin-antitoxin system</keyword>
<dbReference type="RefSeq" id="WP_171836126.1">
    <property type="nucleotide sequence ID" value="NZ_CP053708.1"/>
</dbReference>
<reference evidence="2 3" key="1">
    <citation type="journal article" date="2014" name="World J. Microbiol. Biotechnol.">
        <title>Biodiversity and physiological characteristics of Antarctic and Arctic lichens-associated bacteria.</title>
        <authorList>
            <person name="Lee Y.M."/>
            <person name="Kim E.H."/>
            <person name="Lee H.K."/>
            <person name="Hong S.G."/>
        </authorList>
    </citation>
    <scope>NUCLEOTIDE SEQUENCE [LARGE SCALE GENOMIC DNA]</scope>
    <source>
        <strain evidence="2 3">PAMC 26569</strain>
    </source>
</reference>
<evidence type="ECO:0000256" key="1">
    <source>
        <dbReference type="ARBA" id="ARBA00022649"/>
    </source>
</evidence>
<keyword evidence="3" id="KW-1185">Reference proteome</keyword>
<accession>A0A6M8HVJ2</accession>